<accession>A0A6B3NVA4</accession>
<evidence type="ECO:0000313" key="1">
    <source>
        <dbReference type="EMBL" id="NER62029.1"/>
    </source>
</evidence>
<comment type="caution">
    <text evidence="2">The sequence shown here is derived from an EMBL/GenBank/DDBJ whole genome shotgun (WGS) entry which is preliminary data.</text>
</comment>
<dbReference type="AlphaFoldDB" id="A0A6B3NVA4"/>
<dbReference type="EMBL" id="JAAHBV010000616">
    <property type="protein sequence ID" value="NER62029.1"/>
    <property type="molecule type" value="Genomic_DNA"/>
</dbReference>
<accession>A0A6M0D243</accession>
<sequence>MPSERVFPAPLNPVDDPLAAAQQMTVAMIASGQYKLPQTPGKAAESGYELLKAMTDHYLQFRTAYRAHGR</sequence>
<organism evidence="2 4">
    <name type="scientific">Pseudomonas brassicae</name>
    <dbReference type="NCBI Taxonomy" id="2708063"/>
    <lineage>
        <taxon>Bacteria</taxon>
        <taxon>Pseudomonadati</taxon>
        <taxon>Pseudomonadota</taxon>
        <taxon>Gammaproteobacteria</taxon>
        <taxon>Pseudomonadales</taxon>
        <taxon>Pseudomonadaceae</taxon>
        <taxon>Pseudomonas</taxon>
    </lineage>
</organism>
<evidence type="ECO:0000313" key="2">
    <source>
        <dbReference type="EMBL" id="NER64971.1"/>
    </source>
</evidence>
<dbReference type="EMBL" id="JAAHBU010000208">
    <property type="protein sequence ID" value="NER64971.1"/>
    <property type="molecule type" value="Genomic_DNA"/>
</dbReference>
<keyword evidence="4" id="KW-1185">Reference proteome</keyword>
<dbReference type="Proteomes" id="UP000480410">
    <property type="component" value="Unassembled WGS sequence"/>
</dbReference>
<proteinExistence type="predicted"/>
<dbReference type="RefSeq" id="WP_163946383.1">
    <property type="nucleotide sequence ID" value="NZ_JAAHBU010000208.1"/>
</dbReference>
<reference evidence="3 4" key="1">
    <citation type="submission" date="2020-02" db="EMBL/GenBank/DDBJ databases">
        <title>Broccoli isolated Pseudomonas sp.</title>
        <authorList>
            <person name="Fujikawa T."/>
            <person name="Sawada H."/>
        </authorList>
    </citation>
    <scope>NUCLEOTIDE SEQUENCE [LARGE SCALE GENOMIC DNA]</scope>
    <source>
        <strain evidence="2 4">MAFF212427</strain>
        <strain evidence="1 3">MAFF212428</strain>
    </source>
</reference>
<dbReference type="Proteomes" id="UP000482634">
    <property type="component" value="Unassembled WGS sequence"/>
</dbReference>
<name>A0A6B3NVA4_9PSED</name>
<evidence type="ECO:0000313" key="3">
    <source>
        <dbReference type="Proteomes" id="UP000480410"/>
    </source>
</evidence>
<protein>
    <submittedName>
        <fullName evidence="2">Uncharacterized protein</fullName>
    </submittedName>
</protein>
<evidence type="ECO:0000313" key="4">
    <source>
        <dbReference type="Proteomes" id="UP000482634"/>
    </source>
</evidence>
<gene>
    <name evidence="1" type="ORF">G3435_22880</name>
    <name evidence="2" type="ORF">G3436_15225</name>
</gene>